<dbReference type="EMBL" id="CP003179">
    <property type="protein sequence ID" value="AEW04136.1"/>
    <property type="molecule type" value="Genomic_DNA"/>
</dbReference>
<evidence type="ECO:0000259" key="1">
    <source>
        <dbReference type="PROSITE" id="PS50878"/>
    </source>
</evidence>
<dbReference type="InterPro" id="IPR043502">
    <property type="entry name" value="DNA/RNA_pol_sf"/>
</dbReference>
<dbReference type="AlphaFoldDB" id="G8TZW7"/>
<dbReference type="Pfam" id="PF00078">
    <property type="entry name" value="RVT_1"/>
    <property type="match status" value="1"/>
</dbReference>
<dbReference type="PATRIC" id="fig|679936.5.peg.653"/>
<dbReference type="InterPro" id="IPR051083">
    <property type="entry name" value="GrpII_Intron_Splice-Mob/Def"/>
</dbReference>
<dbReference type="STRING" id="679936.Sulac_0612"/>
<dbReference type="CDD" id="cd01651">
    <property type="entry name" value="RT_G2_intron"/>
    <property type="match status" value="1"/>
</dbReference>
<sequence length="235" mass="27319">MIISEMQSKLATWSMEEPNRRFDRLLRLITNRDWLEEAARRTLTSPGAHTPGADGMTKRRWEAQQAEELERLRTELLTDTYRPHPARRIYIPKPNGKQRPLGIPCLRDRVVQRAMLMAMDPIWESDFRWMSYGFRPGRSVHHAVRSVKLALTDTVQGTAGRWVIEGDLASYFDTVHHRLLMKAVKRRIADRRFLRVLWRMLKAGLIDHGLFRSTHEGVPQGGVLSKVDPIVKTDF</sequence>
<evidence type="ECO:0000313" key="2">
    <source>
        <dbReference type="EMBL" id="AEW04136.1"/>
    </source>
</evidence>
<dbReference type="PROSITE" id="PS50878">
    <property type="entry name" value="RT_POL"/>
    <property type="match status" value="1"/>
</dbReference>
<dbReference type="InterPro" id="IPR000477">
    <property type="entry name" value="RT_dom"/>
</dbReference>
<name>G8TZW7_SULAD</name>
<gene>
    <name evidence="2" type="ordered locus">Sulac_0612</name>
</gene>
<organism evidence="2 3">
    <name type="scientific">Sulfobacillus acidophilus (strain ATCC 700253 / DSM 10332 / NAL)</name>
    <dbReference type="NCBI Taxonomy" id="679936"/>
    <lineage>
        <taxon>Bacteria</taxon>
        <taxon>Bacillati</taxon>
        <taxon>Bacillota</taxon>
        <taxon>Clostridia</taxon>
        <taxon>Eubacteriales</taxon>
        <taxon>Clostridiales Family XVII. Incertae Sedis</taxon>
        <taxon>Sulfobacillus</taxon>
    </lineage>
</organism>
<keyword evidence="3" id="KW-1185">Reference proteome</keyword>
<keyword evidence="2" id="KW-0548">Nucleotidyltransferase</keyword>
<accession>G8TZW7</accession>
<dbReference type="GO" id="GO:0003964">
    <property type="term" value="F:RNA-directed DNA polymerase activity"/>
    <property type="evidence" value="ECO:0007669"/>
    <property type="project" value="UniProtKB-KW"/>
</dbReference>
<keyword evidence="2" id="KW-0695">RNA-directed DNA polymerase</keyword>
<dbReference type="PANTHER" id="PTHR34047">
    <property type="entry name" value="NUCLEAR INTRON MATURASE 1, MITOCHONDRIAL-RELATED"/>
    <property type="match status" value="1"/>
</dbReference>
<protein>
    <submittedName>
        <fullName evidence="2">RNA-directed DNA polymerase (Reverse transcriptase)</fullName>
    </submittedName>
</protein>
<keyword evidence="2" id="KW-0808">Transferase</keyword>
<evidence type="ECO:0000313" key="3">
    <source>
        <dbReference type="Proteomes" id="UP000005439"/>
    </source>
</evidence>
<dbReference type="SUPFAM" id="SSF56672">
    <property type="entry name" value="DNA/RNA polymerases"/>
    <property type="match status" value="1"/>
</dbReference>
<dbReference type="PANTHER" id="PTHR34047:SF8">
    <property type="entry name" value="PROTEIN YKFC"/>
    <property type="match status" value="1"/>
</dbReference>
<reference evidence="3" key="1">
    <citation type="submission" date="2011-12" db="EMBL/GenBank/DDBJ databases">
        <title>The complete genome of chromosome of Sulfobacillus acidophilus DSM 10332.</title>
        <authorList>
            <person name="Lucas S."/>
            <person name="Han J."/>
            <person name="Lapidus A."/>
            <person name="Bruce D."/>
            <person name="Goodwin L."/>
            <person name="Pitluck S."/>
            <person name="Peters L."/>
            <person name="Kyrpides N."/>
            <person name="Mavromatis K."/>
            <person name="Ivanova N."/>
            <person name="Mikhailova N."/>
            <person name="Chertkov O."/>
            <person name="Saunders E."/>
            <person name="Detter J.C."/>
            <person name="Tapia R."/>
            <person name="Han C."/>
            <person name="Land M."/>
            <person name="Hauser L."/>
            <person name="Markowitz V."/>
            <person name="Cheng J.-F."/>
            <person name="Hugenholtz P."/>
            <person name="Woyke T."/>
            <person name="Wu D."/>
            <person name="Pukall R."/>
            <person name="Gehrich-Schroeter G."/>
            <person name="Schneider S."/>
            <person name="Klenk H.-P."/>
            <person name="Eisen J.A."/>
        </authorList>
    </citation>
    <scope>NUCLEOTIDE SEQUENCE [LARGE SCALE GENOMIC DNA]</scope>
    <source>
        <strain evidence="3">ATCC 700253 / DSM 10332 / NAL</strain>
    </source>
</reference>
<reference evidence="2 3" key="2">
    <citation type="journal article" date="2012" name="Stand. Genomic Sci.">
        <title>Complete genome sequence of the moderately thermophilic mineral-sulfide-oxidizing firmicute Sulfobacillus acidophilus type strain (NAL(T)).</title>
        <authorList>
            <person name="Anderson I."/>
            <person name="Chertkov O."/>
            <person name="Chen A."/>
            <person name="Saunders E."/>
            <person name="Lapidus A."/>
            <person name="Nolan M."/>
            <person name="Lucas S."/>
            <person name="Hammon N."/>
            <person name="Deshpande S."/>
            <person name="Cheng J.F."/>
            <person name="Han C."/>
            <person name="Tapia R."/>
            <person name="Goodwin L.A."/>
            <person name="Pitluck S."/>
            <person name="Liolios K."/>
            <person name="Pagani I."/>
            <person name="Ivanova N."/>
            <person name="Mikhailova N."/>
            <person name="Pati A."/>
            <person name="Palaniappan K."/>
            <person name="Land M."/>
            <person name="Pan C."/>
            <person name="Rohde M."/>
            <person name="Pukall R."/>
            <person name="Goker M."/>
            <person name="Detter J.C."/>
            <person name="Woyke T."/>
            <person name="Bristow J."/>
            <person name="Eisen J.A."/>
            <person name="Markowitz V."/>
            <person name="Hugenholtz P."/>
            <person name="Kyrpides N.C."/>
            <person name="Klenk H.P."/>
            <person name="Mavromatis K."/>
        </authorList>
    </citation>
    <scope>NUCLEOTIDE SEQUENCE [LARGE SCALE GENOMIC DNA]</scope>
    <source>
        <strain evidence="3">ATCC 700253 / DSM 10332 / NAL</strain>
    </source>
</reference>
<dbReference type="HOGENOM" id="CLU_013584_7_1_9"/>
<feature type="domain" description="Reverse transcriptase" evidence="1">
    <location>
        <begin position="72"/>
        <end position="235"/>
    </location>
</feature>
<proteinExistence type="predicted"/>
<dbReference type="KEGG" id="sap:Sulac_0612"/>
<dbReference type="Proteomes" id="UP000005439">
    <property type="component" value="Chromosome"/>
</dbReference>